<dbReference type="PROSITE" id="PS51645">
    <property type="entry name" value="PHR_CRY_ALPHA_BETA"/>
    <property type="match status" value="1"/>
</dbReference>
<dbReference type="GO" id="GO:0003904">
    <property type="term" value="F:deoxyribodipyrimidine photo-lyase activity"/>
    <property type="evidence" value="ECO:0007669"/>
    <property type="project" value="UniProtKB-EC"/>
</dbReference>
<sequence>MSSSTYLMWFRSDLRVSDNTALYEACSTGQIIAVYLLFPEQWQQHDDSPNKVKFQLAQISNLQQALNKLNIPLLIKKLNHFNEAADFLISTAKQYQCRGLFFNEEYGVNEINRDRQVHQSFHQAQLTCQSFTDQLLFTPGTIKNQSGNFYKVFSQFKRKLYEKLAGINRLPLPTPVKQKSLNIKLVQDNLDIDFCNKAITKLFDHWPIGEATAQQRLQQFINHKVVDYQENRDFPAQPATSQLSPYLTAGMISIRQCLHAARSANQGEFASGNPGITCWINELIWREFYKHILVGFPQVSKHQPFLAETQLIPWSHDSDLLKAWQQGKTGFPIVDAAMRQLVATGWMHNRLRMIVAMFLTKDLMLDWRLGEKFFMQHLIDGDLAANNGGWQWSASTGTDAAPYFRIFNPTSQSKRFDPQGQFIKAFVPELQPIPAKYIHQPQAYLQQNQLHQTYPEPIVDHSLAREQVLTAFKQLKEVKSCLQ</sequence>
<evidence type="ECO:0000313" key="10">
    <source>
        <dbReference type="Proteomes" id="UP001528823"/>
    </source>
</evidence>
<evidence type="ECO:0000256" key="6">
    <source>
        <dbReference type="ARBA" id="ARBA00022991"/>
    </source>
</evidence>
<keyword evidence="9" id="KW-0456">Lyase</keyword>
<dbReference type="InterPro" id="IPR036155">
    <property type="entry name" value="Crypto/Photolyase_N_sf"/>
</dbReference>
<dbReference type="InterPro" id="IPR018394">
    <property type="entry name" value="DNA_photolyase_1_CS_C"/>
</dbReference>
<dbReference type="Pfam" id="PF03441">
    <property type="entry name" value="FAD_binding_7"/>
    <property type="match status" value="1"/>
</dbReference>
<dbReference type="Pfam" id="PF00875">
    <property type="entry name" value="DNA_photolyase"/>
    <property type="match status" value="1"/>
</dbReference>
<dbReference type="Proteomes" id="UP001528823">
    <property type="component" value="Unassembled WGS sequence"/>
</dbReference>
<evidence type="ECO:0000256" key="1">
    <source>
        <dbReference type="ARBA" id="ARBA00001932"/>
    </source>
</evidence>
<comment type="caution">
    <text evidence="9">The sequence shown here is derived from an EMBL/GenBank/DDBJ whole genome shotgun (WGS) entry which is preliminary data.</text>
</comment>
<dbReference type="EC" id="4.1.99.3" evidence="9"/>
<dbReference type="InterPro" id="IPR002081">
    <property type="entry name" value="Cryptochrome/DNA_photolyase_1"/>
</dbReference>
<gene>
    <name evidence="9" type="primary">phrB</name>
    <name evidence="9" type="ORF">ORQ98_21685</name>
</gene>
<organism evidence="9 10">
    <name type="scientific">Spartinivicinus poritis</name>
    <dbReference type="NCBI Taxonomy" id="2994640"/>
    <lineage>
        <taxon>Bacteria</taxon>
        <taxon>Pseudomonadati</taxon>
        <taxon>Pseudomonadota</taxon>
        <taxon>Gammaproteobacteria</taxon>
        <taxon>Oceanospirillales</taxon>
        <taxon>Zooshikellaceae</taxon>
        <taxon>Spartinivicinus</taxon>
    </lineage>
</organism>
<keyword evidence="6 7" id="KW-0157">Chromophore</keyword>
<evidence type="ECO:0000313" key="9">
    <source>
        <dbReference type="EMBL" id="MDE1464579.1"/>
    </source>
</evidence>
<dbReference type="InterPro" id="IPR006050">
    <property type="entry name" value="DNA_photolyase_N"/>
</dbReference>
<evidence type="ECO:0000256" key="3">
    <source>
        <dbReference type="ARBA" id="ARBA00005862"/>
    </source>
</evidence>
<comment type="similarity">
    <text evidence="3">Belongs to the DNA photolyase class-1 family.</text>
</comment>
<accession>A0ABT5UHR8</accession>
<keyword evidence="4 7" id="KW-0285">Flavoprotein</keyword>
<evidence type="ECO:0000256" key="4">
    <source>
        <dbReference type="ARBA" id="ARBA00022630"/>
    </source>
</evidence>
<dbReference type="InterPro" id="IPR014729">
    <property type="entry name" value="Rossmann-like_a/b/a_fold"/>
</dbReference>
<dbReference type="NCBIfam" id="NF007955">
    <property type="entry name" value="PRK10674.1"/>
    <property type="match status" value="1"/>
</dbReference>
<keyword evidence="10" id="KW-1185">Reference proteome</keyword>
<dbReference type="Gene3D" id="1.25.40.80">
    <property type="match status" value="1"/>
</dbReference>
<dbReference type="PRINTS" id="PR00147">
    <property type="entry name" value="DNAPHOTLYASE"/>
</dbReference>
<evidence type="ECO:0000256" key="2">
    <source>
        <dbReference type="ARBA" id="ARBA00001974"/>
    </source>
</evidence>
<comment type="cofactor">
    <cofactor evidence="1">
        <name>(6R)-5,10-methylene-5,6,7,8-tetrahydrofolate</name>
        <dbReference type="ChEBI" id="CHEBI:15636"/>
    </cofactor>
</comment>
<name>A0ABT5UHR8_9GAMM</name>
<dbReference type="PROSITE" id="PS00394">
    <property type="entry name" value="DNA_PHOTOLYASES_1_1"/>
    <property type="match status" value="1"/>
</dbReference>
<reference evidence="9 10" key="1">
    <citation type="submission" date="2022-11" db="EMBL/GenBank/DDBJ databases">
        <title>Spartinivicinus poritis sp. nov., isolated from scleractinian coral Porites lutea.</title>
        <authorList>
            <person name="Zhang G."/>
            <person name="Cai L."/>
            <person name="Wei Q."/>
        </authorList>
    </citation>
    <scope>NUCLEOTIDE SEQUENCE [LARGE SCALE GENOMIC DNA]</scope>
    <source>
        <strain evidence="9 10">A2-2</strain>
    </source>
</reference>
<dbReference type="PANTHER" id="PTHR11455">
    <property type="entry name" value="CRYPTOCHROME"/>
    <property type="match status" value="1"/>
</dbReference>
<feature type="domain" description="Photolyase/cryptochrome alpha/beta" evidence="8">
    <location>
        <begin position="4"/>
        <end position="136"/>
    </location>
</feature>
<comment type="similarity">
    <text evidence="7">Belongs to the DNA photolyase family.</text>
</comment>
<proteinExistence type="inferred from homology"/>
<dbReference type="SUPFAM" id="SSF48173">
    <property type="entry name" value="Cryptochrome/photolyase FAD-binding domain"/>
    <property type="match status" value="1"/>
</dbReference>
<dbReference type="SUPFAM" id="SSF52425">
    <property type="entry name" value="Cryptochrome/photolyase, N-terminal domain"/>
    <property type="match status" value="1"/>
</dbReference>
<keyword evidence="5 7" id="KW-0274">FAD</keyword>
<evidence type="ECO:0000256" key="5">
    <source>
        <dbReference type="ARBA" id="ARBA00022827"/>
    </source>
</evidence>
<dbReference type="InterPro" id="IPR005101">
    <property type="entry name" value="Cryptochr/Photolyase_FAD-bd"/>
</dbReference>
<dbReference type="EMBL" id="JAPMOU010000038">
    <property type="protein sequence ID" value="MDE1464579.1"/>
    <property type="molecule type" value="Genomic_DNA"/>
</dbReference>
<evidence type="ECO:0000259" key="8">
    <source>
        <dbReference type="PROSITE" id="PS51645"/>
    </source>
</evidence>
<protein>
    <submittedName>
        <fullName evidence="9">Deoxyribodipyrimidine photo-lyase</fullName>
        <ecNumber evidence="9">4.1.99.3</ecNumber>
    </submittedName>
</protein>
<evidence type="ECO:0000256" key="7">
    <source>
        <dbReference type="RuleBase" id="RU004182"/>
    </source>
</evidence>
<dbReference type="PANTHER" id="PTHR11455:SF9">
    <property type="entry name" value="CRYPTOCHROME CIRCADIAN CLOCK 5 ISOFORM X1"/>
    <property type="match status" value="1"/>
</dbReference>
<dbReference type="Gene3D" id="3.40.50.620">
    <property type="entry name" value="HUPs"/>
    <property type="match status" value="1"/>
</dbReference>
<dbReference type="RefSeq" id="WP_274690904.1">
    <property type="nucleotide sequence ID" value="NZ_JAPMOU010000038.1"/>
</dbReference>
<comment type="cofactor">
    <cofactor evidence="2">
        <name>FAD</name>
        <dbReference type="ChEBI" id="CHEBI:57692"/>
    </cofactor>
</comment>
<dbReference type="InterPro" id="IPR036134">
    <property type="entry name" value="Crypto/Photolyase_FAD-like_sf"/>
</dbReference>
<dbReference type="Gene3D" id="1.10.579.10">
    <property type="entry name" value="DNA Cyclobutane Dipyrimidine Photolyase, subunit A, domain 3"/>
    <property type="match status" value="1"/>
</dbReference>